<evidence type="ECO:0000313" key="2">
    <source>
        <dbReference type="EMBL" id="CEK93762.1"/>
    </source>
</evidence>
<accession>A0A0B7BLI0</accession>
<feature type="region of interest" description="Disordered" evidence="1">
    <location>
        <begin position="1"/>
        <end position="40"/>
    </location>
</feature>
<dbReference type="EMBL" id="HACG01046897">
    <property type="protein sequence ID" value="CEK93762.1"/>
    <property type="molecule type" value="Transcribed_RNA"/>
</dbReference>
<sequence>MSEERKNLNTADKTASMKKLTISQPEIKKPENKDVAQSSDSGFNIFSQTRRFGTWLTNITGEKVDISSKDINAVAPSTY</sequence>
<reference evidence="2" key="1">
    <citation type="submission" date="2014-12" db="EMBL/GenBank/DDBJ databases">
        <title>Insight into the proteome of Arion vulgaris.</title>
        <authorList>
            <person name="Aradska J."/>
            <person name="Bulat T."/>
            <person name="Smidak R."/>
            <person name="Sarate P."/>
            <person name="Gangsoo J."/>
            <person name="Sialana F."/>
            <person name="Bilban M."/>
            <person name="Lubec G."/>
        </authorList>
    </citation>
    <scope>NUCLEOTIDE SEQUENCE</scope>
    <source>
        <tissue evidence="2">Skin</tissue>
    </source>
</reference>
<name>A0A0B7BLI0_9EUPU</name>
<organism evidence="2">
    <name type="scientific">Arion vulgaris</name>
    <dbReference type="NCBI Taxonomy" id="1028688"/>
    <lineage>
        <taxon>Eukaryota</taxon>
        <taxon>Metazoa</taxon>
        <taxon>Spiralia</taxon>
        <taxon>Lophotrochozoa</taxon>
        <taxon>Mollusca</taxon>
        <taxon>Gastropoda</taxon>
        <taxon>Heterobranchia</taxon>
        <taxon>Euthyneura</taxon>
        <taxon>Panpulmonata</taxon>
        <taxon>Eupulmonata</taxon>
        <taxon>Stylommatophora</taxon>
        <taxon>Helicina</taxon>
        <taxon>Arionoidea</taxon>
        <taxon>Arionidae</taxon>
        <taxon>Arion</taxon>
    </lineage>
</organism>
<proteinExistence type="predicted"/>
<evidence type="ECO:0000256" key="1">
    <source>
        <dbReference type="SAM" id="MobiDB-lite"/>
    </source>
</evidence>
<dbReference type="AlphaFoldDB" id="A0A0B7BLI0"/>
<gene>
    <name evidence="2" type="primary">ORF197107</name>
</gene>
<protein>
    <submittedName>
        <fullName evidence="2">Uncharacterized protein</fullName>
    </submittedName>
</protein>